<keyword evidence="5 11" id="KW-0812">Transmembrane</keyword>
<dbReference type="PANTHER" id="PTHR42837">
    <property type="entry name" value="REGULATOR OF SIGMA-E PROTEASE RSEP"/>
    <property type="match status" value="1"/>
</dbReference>
<dbReference type="AlphaFoldDB" id="A0A1G2CI44"/>
<evidence type="ECO:0000313" key="14">
    <source>
        <dbReference type="Proteomes" id="UP000178495"/>
    </source>
</evidence>
<evidence type="ECO:0000256" key="1">
    <source>
        <dbReference type="ARBA" id="ARBA00001947"/>
    </source>
</evidence>
<evidence type="ECO:0000256" key="3">
    <source>
        <dbReference type="ARBA" id="ARBA00007931"/>
    </source>
</evidence>
<feature type="domain" description="Peptidase M50" evidence="12">
    <location>
        <begin position="7"/>
        <end position="337"/>
    </location>
</feature>
<keyword evidence="9" id="KW-0482">Metalloprotease</keyword>
<feature type="transmembrane region" description="Helical" evidence="11">
    <location>
        <begin position="6"/>
        <end position="25"/>
    </location>
</feature>
<keyword evidence="6" id="KW-0378">Hydrolase</keyword>
<feature type="transmembrane region" description="Helical" evidence="11">
    <location>
        <begin position="99"/>
        <end position="120"/>
    </location>
</feature>
<dbReference type="Gene3D" id="2.30.42.10">
    <property type="match status" value="1"/>
</dbReference>
<evidence type="ECO:0000256" key="6">
    <source>
        <dbReference type="ARBA" id="ARBA00022801"/>
    </source>
</evidence>
<dbReference type="GO" id="GO:0004222">
    <property type="term" value="F:metalloendopeptidase activity"/>
    <property type="evidence" value="ECO:0007669"/>
    <property type="project" value="InterPro"/>
</dbReference>
<reference evidence="13 14" key="1">
    <citation type="journal article" date="2016" name="Nat. Commun.">
        <title>Thousands of microbial genomes shed light on interconnected biogeochemical processes in an aquifer system.</title>
        <authorList>
            <person name="Anantharaman K."/>
            <person name="Brown C.T."/>
            <person name="Hug L.A."/>
            <person name="Sharon I."/>
            <person name="Castelle C.J."/>
            <person name="Probst A.J."/>
            <person name="Thomas B.C."/>
            <person name="Singh A."/>
            <person name="Wilkins M.J."/>
            <person name="Karaoz U."/>
            <person name="Brodie E.L."/>
            <person name="Williams K.H."/>
            <person name="Hubbard S.S."/>
            <person name="Banfield J.F."/>
        </authorList>
    </citation>
    <scope>NUCLEOTIDE SEQUENCE [LARGE SCALE GENOMIC DNA]</scope>
</reference>
<dbReference type="EMBL" id="MHLC01000021">
    <property type="protein sequence ID" value="OGZ01073.1"/>
    <property type="molecule type" value="Genomic_DNA"/>
</dbReference>
<keyword evidence="8 11" id="KW-1133">Transmembrane helix</keyword>
<evidence type="ECO:0000313" key="13">
    <source>
        <dbReference type="EMBL" id="OGZ01073.1"/>
    </source>
</evidence>
<feature type="transmembrane region" description="Helical" evidence="11">
    <location>
        <begin position="247"/>
        <end position="268"/>
    </location>
</feature>
<comment type="cofactor">
    <cofactor evidence="1">
        <name>Zn(2+)</name>
        <dbReference type="ChEBI" id="CHEBI:29105"/>
    </cofactor>
</comment>
<evidence type="ECO:0000256" key="5">
    <source>
        <dbReference type="ARBA" id="ARBA00022692"/>
    </source>
</evidence>
<dbReference type="Pfam" id="PF02163">
    <property type="entry name" value="Peptidase_M50"/>
    <property type="match status" value="1"/>
</dbReference>
<evidence type="ECO:0000256" key="11">
    <source>
        <dbReference type="SAM" id="Phobius"/>
    </source>
</evidence>
<evidence type="ECO:0000256" key="10">
    <source>
        <dbReference type="ARBA" id="ARBA00023136"/>
    </source>
</evidence>
<dbReference type="InterPro" id="IPR008915">
    <property type="entry name" value="Peptidase_M50"/>
</dbReference>
<keyword evidence="4" id="KW-0645">Protease</keyword>
<dbReference type="CDD" id="cd06163">
    <property type="entry name" value="S2P-M50_PDZ_RseP-like"/>
    <property type="match status" value="1"/>
</dbReference>
<dbReference type="Proteomes" id="UP000178495">
    <property type="component" value="Unassembled WGS sequence"/>
</dbReference>
<organism evidence="13 14">
    <name type="scientific">Candidatus Liptonbacteria bacterium RIFCSPLOWO2_01_FULL_56_20</name>
    <dbReference type="NCBI Taxonomy" id="1798652"/>
    <lineage>
        <taxon>Bacteria</taxon>
        <taxon>Candidatus Liptoniibacteriota</taxon>
    </lineage>
</organism>
<feature type="transmembrane region" description="Helical" evidence="11">
    <location>
        <begin position="324"/>
        <end position="343"/>
    </location>
</feature>
<evidence type="ECO:0000256" key="9">
    <source>
        <dbReference type="ARBA" id="ARBA00023049"/>
    </source>
</evidence>
<evidence type="ECO:0000256" key="8">
    <source>
        <dbReference type="ARBA" id="ARBA00022989"/>
    </source>
</evidence>
<dbReference type="PANTHER" id="PTHR42837:SF2">
    <property type="entry name" value="MEMBRANE METALLOPROTEASE ARASP2, CHLOROPLASTIC-RELATED"/>
    <property type="match status" value="1"/>
</dbReference>
<keyword evidence="10 11" id="KW-0472">Membrane</keyword>
<dbReference type="GO" id="GO:0016020">
    <property type="term" value="C:membrane"/>
    <property type="evidence" value="ECO:0007669"/>
    <property type="project" value="UniProtKB-SubCell"/>
</dbReference>
<gene>
    <name evidence="13" type="ORF">A3A43_00305</name>
</gene>
<comment type="similarity">
    <text evidence="3">Belongs to the peptidase M50B family.</text>
</comment>
<comment type="subcellular location">
    <subcellularLocation>
        <location evidence="2">Membrane</location>
        <topology evidence="2">Multi-pass membrane protein</topology>
    </subcellularLocation>
</comment>
<dbReference type="GO" id="GO:0006508">
    <property type="term" value="P:proteolysis"/>
    <property type="evidence" value="ECO:0007669"/>
    <property type="project" value="UniProtKB-KW"/>
</dbReference>
<name>A0A1G2CI44_9BACT</name>
<protein>
    <recommendedName>
        <fullName evidence="12">Peptidase M50 domain-containing protein</fullName>
    </recommendedName>
</protein>
<evidence type="ECO:0000256" key="4">
    <source>
        <dbReference type="ARBA" id="ARBA00022670"/>
    </source>
</evidence>
<dbReference type="InterPro" id="IPR036034">
    <property type="entry name" value="PDZ_sf"/>
</dbReference>
<evidence type="ECO:0000259" key="12">
    <source>
        <dbReference type="Pfam" id="PF02163"/>
    </source>
</evidence>
<feature type="transmembrane region" description="Helical" evidence="11">
    <location>
        <begin position="275"/>
        <end position="295"/>
    </location>
</feature>
<accession>A0A1G2CI44</accession>
<dbReference type="STRING" id="1798652.A3A43_00305"/>
<sequence>MLTALIVIIGLAILILGHEAGHFFVAKLFGMKIDEFGFGFPPRIFARRKGETEYSFNWLPFGGFVKISGENDRMFGDMARLEALPVNEKKRMFFFQAPWRRAVVIVAGVAVNFLIGWLLISGTYMVGTAPALLISGVQPGSPAERAGIMPGDTVQNYVQAEPFTQFVSGHRGEPIEIELIRGSEKLTIVATPRTTTQPNQGALGVLLTEDPGIPRLSLWGALQAGWREAVLICELVLYSFGQLVKNLVLQGSLLEGVVGPVGIFGVAASAGEIGLIYLIKLIALISLNLAVINLLPFPALDGGRFLFILIEKTKGSPVPRTIEAWVNAAGFAFLILLMVLLTARDISGWF</sequence>
<comment type="caution">
    <text evidence="13">The sequence shown here is derived from an EMBL/GenBank/DDBJ whole genome shotgun (WGS) entry which is preliminary data.</text>
</comment>
<evidence type="ECO:0000256" key="2">
    <source>
        <dbReference type="ARBA" id="ARBA00004141"/>
    </source>
</evidence>
<dbReference type="SUPFAM" id="SSF50156">
    <property type="entry name" value="PDZ domain-like"/>
    <property type="match status" value="1"/>
</dbReference>
<keyword evidence="7" id="KW-0862">Zinc</keyword>
<proteinExistence type="inferred from homology"/>
<evidence type="ECO:0000256" key="7">
    <source>
        <dbReference type="ARBA" id="ARBA00022833"/>
    </source>
</evidence>
<dbReference type="InterPro" id="IPR004387">
    <property type="entry name" value="Pept_M50_Zn"/>
</dbReference>